<feature type="chain" id="PRO_5038823049" description="SsuA/THI5-like domain-containing protein" evidence="5">
    <location>
        <begin position="21"/>
        <end position="357"/>
    </location>
</feature>
<feature type="domain" description="SsuA/THI5-like" evidence="6">
    <location>
        <begin position="80"/>
        <end position="286"/>
    </location>
</feature>
<protein>
    <recommendedName>
        <fullName evidence="6">SsuA/THI5-like domain-containing protein</fullName>
    </recommendedName>
</protein>
<dbReference type="PANTHER" id="PTHR30024:SF47">
    <property type="entry name" value="TAURINE-BINDING PERIPLASMIC PROTEIN"/>
    <property type="match status" value="1"/>
</dbReference>
<evidence type="ECO:0000256" key="3">
    <source>
        <dbReference type="ARBA" id="ARBA00022729"/>
    </source>
</evidence>
<feature type="signal peptide" evidence="5">
    <location>
        <begin position="1"/>
        <end position="20"/>
    </location>
</feature>
<dbReference type="InterPro" id="IPR015168">
    <property type="entry name" value="SsuA/THI5"/>
</dbReference>
<dbReference type="Pfam" id="PF09084">
    <property type="entry name" value="NMT1"/>
    <property type="match status" value="1"/>
</dbReference>
<comment type="subcellular location">
    <subcellularLocation>
        <location evidence="1">Periplasm</location>
    </subcellularLocation>
</comment>
<dbReference type="GO" id="GO:0042918">
    <property type="term" value="P:alkanesulfonate transmembrane transport"/>
    <property type="evidence" value="ECO:0007669"/>
    <property type="project" value="TreeGrafter"/>
</dbReference>
<feature type="region of interest" description="Disordered" evidence="4">
    <location>
        <begin position="24"/>
        <end position="48"/>
    </location>
</feature>
<proteinExistence type="inferred from homology"/>
<dbReference type="EMBL" id="BMGR01000005">
    <property type="protein sequence ID" value="GGG01966.1"/>
    <property type="molecule type" value="Genomic_DNA"/>
</dbReference>
<dbReference type="RefSeq" id="WP_188530809.1">
    <property type="nucleotide sequence ID" value="NZ_BMGR01000005.1"/>
</dbReference>
<evidence type="ECO:0000256" key="5">
    <source>
        <dbReference type="SAM" id="SignalP"/>
    </source>
</evidence>
<organism evidence="7 8">
    <name type="scientific">Paenibacillus abyssi</name>
    <dbReference type="NCBI Taxonomy" id="1340531"/>
    <lineage>
        <taxon>Bacteria</taxon>
        <taxon>Bacillati</taxon>
        <taxon>Bacillota</taxon>
        <taxon>Bacilli</taxon>
        <taxon>Bacillales</taxon>
        <taxon>Paenibacillaceae</taxon>
        <taxon>Paenibacillus</taxon>
    </lineage>
</organism>
<dbReference type="AlphaFoldDB" id="A0A917CY13"/>
<dbReference type="GO" id="GO:0042597">
    <property type="term" value="C:periplasmic space"/>
    <property type="evidence" value="ECO:0007669"/>
    <property type="project" value="UniProtKB-SubCell"/>
</dbReference>
<keyword evidence="3 5" id="KW-0732">Signal</keyword>
<evidence type="ECO:0000256" key="4">
    <source>
        <dbReference type="SAM" id="MobiDB-lite"/>
    </source>
</evidence>
<accession>A0A917CY13</accession>
<reference evidence="7" key="1">
    <citation type="journal article" date="2014" name="Int. J. Syst. Evol. Microbiol.">
        <title>Complete genome sequence of Corynebacterium casei LMG S-19264T (=DSM 44701T), isolated from a smear-ripened cheese.</title>
        <authorList>
            <consortium name="US DOE Joint Genome Institute (JGI-PGF)"/>
            <person name="Walter F."/>
            <person name="Albersmeier A."/>
            <person name="Kalinowski J."/>
            <person name="Ruckert C."/>
        </authorList>
    </citation>
    <scope>NUCLEOTIDE SEQUENCE</scope>
    <source>
        <strain evidence="7">CGMCC 1.12987</strain>
    </source>
</reference>
<dbReference type="PANTHER" id="PTHR30024">
    <property type="entry name" value="ALIPHATIC SULFONATES-BINDING PROTEIN-RELATED"/>
    <property type="match status" value="1"/>
</dbReference>
<sequence>MKARSSIIVVLLLMVFLSTACGQSTAPVSGGESTAPKESTGIKESAANGAEASKAASAAPEKAVDLKKISISVPAKSLVFLPHYIGVEKGIYKEAGIDLNIQVLKPSAAVAASISGEVPYTGSLGSSLRSVVTGGSDLKVVMVTLDNLAFSLFGAKDIKSEQDLTGKTVMVTNSGATDHYALKMILQNAGMDPIKSVNIVSSSTTANSYQSLVQGAAQGAILSPPYSQMAEQEGYPRLKNSIDVLKRGNAGVSVDGKYLENNKEEVTSMLQATLESMKYIVENREETIAFIETFWELKPELAEGAYEDIVILISKDGTMEEEVFAEEIQEVTAETGTEFKGEVTDAVDFTIVKSLSK</sequence>
<evidence type="ECO:0000256" key="1">
    <source>
        <dbReference type="ARBA" id="ARBA00004418"/>
    </source>
</evidence>
<evidence type="ECO:0000259" key="6">
    <source>
        <dbReference type="Pfam" id="PF09084"/>
    </source>
</evidence>
<dbReference type="SUPFAM" id="SSF53850">
    <property type="entry name" value="Periplasmic binding protein-like II"/>
    <property type="match status" value="1"/>
</dbReference>
<dbReference type="Gene3D" id="3.40.190.10">
    <property type="entry name" value="Periplasmic binding protein-like II"/>
    <property type="match status" value="2"/>
</dbReference>
<reference evidence="7" key="2">
    <citation type="submission" date="2020-09" db="EMBL/GenBank/DDBJ databases">
        <authorList>
            <person name="Sun Q."/>
            <person name="Zhou Y."/>
        </authorList>
    </citation>
    <scope>NUCLEOTIDE SEQUENCE</scope>
    <source>
        <strain evidence="7">CGMCC 1.12987</strain>
    </source>
</reference>
<evidence type="ECO:0000256" key="2">
    <source>
        <dbReference type="ARBA" id="ARBA00010742"/>
    </source>
</evidence>
<dbReference type="Proteomes" id="UP000644756">
    <property type="component" value="Unassembled WGS sequence"/>
</dbReference>
<gene>
    <name evidence="7" type="ORF">GCM10010916_18890</name>
</gene>
<keyword evidence="8" id="KW-1185">Reference proteome</keyword>
<evidence type="ECO:0000313" key="7">
    <source>
        <dbReference type="EMBL" id="GGG01966.1"/>
    </source>
</evidence>
<comment type="caution">
    <text evidence="7">The sequence shown here is derived from an EMBL/GenBank/DDBJ whole genome shotgun (WGS) entry which is preliminary data.</text>
</comment>
<dbReference type="PROSITE" id="PS51257">
    <property type="entry name" value="PROKAR_LIPOPROTEIN"/>
    <property type="match status" value="1"/>
</dbReference>
<comment type="similarity">
    <text evidence="2">Belongs to the bacterial solute-binding protein SsuA/TauA family.</text>
</comment>
<evidence type="ECO:0000313" key="8">
    <source>
        <dbReference type="Proteomes" id="UP000644756"/>
    </source>
</evidence>
<name>A0A917CY13_9BACL</name>